<keyword evidence="3" id="KW-0479">Metal-binding</keyword>
<proteinExistence type="predicted"/>
<keyword evidence="4" id="KW-0460">Magnesium</keyword>
<dbReference type="InterPro" id="IPR000092">
    <property type="entry name" value="Polyprenyl_synt"/>
</dbReference>
<accession>A0A6G3MEX6</accession>
<evidence type="ECO:0000256" key="1">
    <source>
        <dbReference type="ARBA" id="ARBA00001946"/>
    </source>
</evidence>
<evidence type="ECO:0000256" key="4">
    <source>
        <dbReference type="ARBA" id="ARBA00022842"/>
    </source>
</evidence>
<protein>
    <recommendedName>
        <fullName evidence="5">Farnesyl pyrophosphate synthase</fullName>
    </recommendedName>
</protein>
<dbReference type="AlphaFoldDB" id="A0A6G3MEX6"/>
<evidence type="ECO:0000256" key="2">
    <source>
        <dbReference type="ARBA" id="ARBA00022679"/>
    </source>
</evidence>
<dbReference type="GO" id="GO:0004161">
    <property type="term" value="F:dimethylallyltranstransferase activity"/>
    <property type="evidence" value="ECO:0007669"/>
    <property type="project" value="TreeGrafter"/>
</dbReference>
<dbReference type="InterPro" id="IPR008949">
    <property type="entry name" value="Isoprenoid_synthase_dom_sf"/>
</dbReference>
<dbReference type="Pfam" id="PF00348">
    <property type="entry name" value="polyprenyl_synt"/>
    <property type="match status" value="1"/>
</dbReference>
<dbReference type="GO" id="GO:0045337">
    <property type="term" value="P:farnesyl diphosphate biosynthetic process"/>
    <property type="evidence" value="ECO:0007669"/>
    <property type="project" value="TreeGrafter"/>
</dbReference>
<dbReference type="InterPro" id="IPR033749">
    <property type="entry name" value="Polyprenyl_synt_CS"/>
</dbReference>
<name>A0A6G3MEX6_HENSL</name>
<dbReference type="PANTHER" id="PTHR11525">
    <property type="entry name" value="FARNESYL-PYROPHOSPHATE SYNTHETASE"/>
    <property type="match status" value="1"/>
</dbReference>
<dbReference type="EMBL" id="GHBP01001015">
    <property type="protein sequence ID" value="NDJ92560.1"/>
    <property type="molecule type" value="Transcribed_RNA"/>
</dbReference>
<evidence type="ECO:0000313" key="6">
    <source>
        <dbReference type="EMBL" id="NDJ92560.1"/>
    </source>
</evidence>
<dbReference type="InterPro" id="IPR039702">
    <property type="entry name" value="FPS1-like"/>
</dbReference>
<dbReference type="OrthoDB" id="10257492at2759"/>
<reference evidence="6" key="1">
    <citation type="submission" date="2018-11" db="EMBL/GenBank/DDBJ databases">
        <title>Henneguya salminicola genome and transcriptome.</title>
        <authorList>
            <person name="Yahalomi D."/>
            <person name="Atkinson S.D."/>
            <person name="Neuhof M."/>
            <person name="Chang E.S."/>
            <person name="Philippe H."/>
            <person name="Cartwright P."/>
            <person name="Bartholomew J.L."/>
            <person name="Huchon D."/>
        </authorList>
    </citation>
    <scope>NUCLEOTIDE SEQUENCE</scope>
    <source>
        <strain evidence="6">Hz1</strain>
        <tissue evidence="6">Whole</tissue>
    </source>
</reference>
<evidence type="ECO:0000256" key="3">
    <source>
        <dbReference type="ARBA" id="ARBA00022723"/>
    </source>
</evidence>
<dbReference type="GO" id="GO:0005737">
    <property type="term" value="C:cytoplasm"/>
    <property type="evidence" value="ECO:0007669"/>
    <property type="project" value="TreeGrafter"/>
</dbReference>
<keyword evidence="2" id="KW-0808">Transferase</keyword>
<comment type="cofactor">
    <cofactor evidence="1">
        <name>Mg(2+)</name>
        <dbReference type="ChEBI" id="CHEBI:18420"/>
    </cofactor>
</comment>
<organism evidence="6">
    <name type="scientific">Henneguya salminicola</name>
    <name type="common">Myxosporean</name>
    <dbReference type="NCBI Taxonomy" id="69463"/>
    <lineage>
        <taxon>Eukaryota</taxon>
        <taxon>Metazoa</taxon>
        <taxon>Cnidaria</taxon>
        <taxon>Myxozoa</taxon>
        <taxon>Myxosporea</taxon>
        <taxon>Bivalvulida</taxon>
        <taxon>Platysporina</taxon>
        <taxon>Myxobolidae</taxon>
        <taxon>Henneguya</taxon>
    </lineage>
</organism>
<sequence length="159" mass="18729">MVEYKTSFYTFVFPFLAAFYLSERKDLNQFIVIFVDTLKNFGLLFQIQDDYLDVFGDSQITGKIGTDIQDGKCTWLTVQLIDLMSDEHKKEFETHFGVNNTDSINLIKDLYIKYDLKELFQNTINKLIIDTIKVIDQISPEPFADYYKKFIQSLQSREK</sequence>
<dbReference type="Gene3D" id="1.10.600.10">
    <property type="entry name" value="Farnesyl Diphosphate Synthase"/>
    <property type="match status" value="1"/>
</dbReference>
<evidence type="ECO:0000256" key="5">
    <source>
        <dbReference type="ARBA" id="ARBA00034546"/>
    </source>
</evidence>
<dbReference type="GO" id="GO:0046872">
    <property type="term" value="F:metal ion binding"/>
    <property type="evidence" value="ECO:0007669"/>
    <property type="project" value="UniProtKB-KW"/>
</dbReference>
<dbReference type="GO" id="GO:0004337">
    <property type="term" value="F:(2E,6E)-farnesyl diphosphate synthase activity"/>
    <property type="evidence" value="ECO:0007669"/>
    <property type="project" value="TreeGrafter"/>
</dbReference>
<dbReference type="SUPFAM" id="SSF48576">
    <property type="entry name" value="Terpenoid synthases"/>
    <property type="match status" value="1"/>
</dbReference>
<dbReference type="PROSITE" id="PS00444">
    <property type="entry name" value="POLYPRENYL_SYNTHASE_2"/>
    <property type="match status" value="1"/>
</dbReference>
<dbReference type="PANTHER" id="PTHR11525:SF0">
    <property type="entry name" value="FARNESYL PYROPHOSPHATE SYNTHASE"/>
    <property type="match status" value="1"/>
</dbReference>